<keyword evidence="1" id="KW-0812">Transmembrane</keyword>
<proteinExistence type="predicted"/>
<sequence length="328" mass="36333">MGIVLFILGTSVTVFTVVDLIWTTLWIDGGAGPISKRIARVTWMMTKKISKNRKGLFNIVGPLILVFTLLSWVLLLWLGLTVLFSSDPNSIVKTTFDGPVMWYERVYFTGFSLFTLGIGDYSPQPGLWQIITAINSGMGILLLTLGASYTISVISAVVKKRAVARTITGLGENSTEIIQKAWNGEDFYQLDLFLMNVSSQITELTQQHQAYPLLHYYHSQKPDESSAVGIAILDDLLTILYYGVDDKSTVNMPLLIEARSSIGTYLETMTSAFIKQAETVPPAPTLSNLKGESVPLVSEDTFSKQIDSISQRRKQLLGAVQADNHEWP</sequence>
<protein>
    <recommendedName>
        <fullName evidence="4">Ion channel</fullName>
    </recommendedName>
</protein>
<gene>
    <name evidence="2" type="ORF">CLV38_11332</name>
</gene>
<keyword evidence="3" id="KW-1185">Reference proteome</keyword>
<evidence type="ECO:0008006" key="4">
    <source>
        <dbReference type="Google" id="ProtNLM"/>
    </source>
</evidence>
<dbReference type="OrthoDB" id="3422146at2"/>
<feature type="transmembrane region" description="Helical" evidence="1">
    <location>
        <begin position="55"/>
        <end position="80"/>
    </location>
</feature>
<name>A0A2T0W6H0_9LACT</name>
<dbReference type="SUPFAM" id="SSF81324">
    <property type="entry name" value="Voltage-gated potassium channels"/>
    <property type="match status" value="1"/>
</dbReference>
<reference evidence="2 3" key="1">
    <citation type="submission" date="2018-03" db="EMBL/GenBank/DDBJ databases">
        <title>Genomic Encyclopedia of Archaeal and Bacterial Type Strains, Phase II (KMG-II): from individual species to whole genera.</title>
        <authorList>
            <person name="Goeker M."/>
        </authorList>
    </citation>
    <scope>NUCLEOTIDE SEQUENCE [LARGE SCALE GENOMIC DNA]</scope>
    <source>
        <strain evidence="2 3">DSM 13175</strain>
    </source>
</reference>
<accession>A0A2T0W6H0</accession>
<dbReference type="Proteomes" id="UP000238205">
    <property type="component" value="Unassembled WGS sequence"/>
</dbReference>
<dbReference type="RefSeq" id="WP_106193696.1">
    <property type="nucleotide sequence ID" value="NZ_PVTO01000013.1"/>
</dbReference>
<feature type="transmembrane region" description="Helical" evidence="1">
    <location>
        <begin position="130"/>
        <end position="151"/>
    </location>
</feature>
<dbReference type="AlphaFoldDB" id="A0A2T0W6H0"/>
<keyword evidence="1" id="KW-0472">Membrane</keyword>
<evidence type="ECO:0000313" key="3">
    <source>
        <dbReference type="Proteomes" id="UP000238205"/>
    </source>
</evidence>
<organism evidence="2 3">
    <name type="scientific">Alkalibacterium olivapovliticus</name>
    <dbReference type="NCBI Taxonomy" id="99907"/>
    <lineage>
        <taxon>Bacteria</taxon>
        <taxon>Bacillati</taxon>
        <taxon>Bacillota</taxon>
        <taxon>Bacilli</taxon>
        <taxon>Lactobacillales</taxon>
        <taxon>Carnobacteriaceae</taxon>
        <taxon>Alkalibacterium</taxon>
    </lineage>
</organism>
<evidence type="ECO:0000313" key="2">
    <source>
        <dbReference type="EMBL" id="PRY82295.1"/>
    </source>
</evidence>
<comment type="caution">
    <text evidence="2">The sequence shown here is derived from an EMBL/GenBank/DDBJ whole genome shotgun (WGS) entry which is preliminary data.</text>
</comment>
<keyword evidence="1" id="KW-1133">Transmembrane helix</keyword>
<dbReference type="EMBL" id="PVTO01000013">
    <property type="protein sequence ID" value="PRY82295.1"/>
    <property type="molecule type" value="Genomic_DNA"/>
</dbReference>
<dbReference type="Gene3D" id="1.10.287.70">
    <property type="match status" value="1"/>
</dbReference>
<evidence type="ECO:0000256" key="1">
    <source>
        <dbReference type="SAM" id="Phobius"/>
    </source>
</evidence>
<feature type="transmembrane region" description="Helical" evidence="1">
    <location>
        <begin position="6"/>
        <end position="27"/>
    </location>
</feature>